<dbReference type="PANTHER" id="PTHR31739">
    <property type="entry name" value="ENT-COPALYL DIPHOSPHATE SYNTHASE, CHLOROPLASTIC"/>
    <property type="match status" value="1"/>
</dbReference>
<dbReference type="GO" id="GO:0016102">
    <property type="term" value="P:diterpenoid biosynthetic process"/>
    <property type="evidence" value="ECO:0007669"/>
    <property type="project" value="TreeGrafter"/>
</dbReference>
<dbReference type="Gene3D" id="1.50.10.20">
    <property type="match status" value="1"/>
</dbReference>
<dbReference type="InterPro" id="IPR008949">
    <property type="entry name" value="Isoprenoid_synthase_dom_sf"/>
</dbReference>
<dbReference type="InterPro" id="IPR001906">
    <property type="entry name" value="Terpene_synth_N"/>
</dbReference>
<dbReference type="SUPFAM" id="SSF48239">
    <property type="entry name" value="Terpenoid cyclases/Protein prenyltransferases"/>
    <property type="match status" value="1"/>
</dbReference>
<reference evidence="3 4" key="1">
    <citation type="journal article" date="2013" name="Stand. Genomic Sci.">
        <title>Genomic Encyclopedia of Type Strains, Phase I: The one thousand microbial genomes (KMG-I) project.</title>
        <authorList>
            <person name="Kyrpides N.C."/>
            <person name="Woyke T."/>
            <person name="Eisen J.A."/>
            <person name="Garrity G."/>
            <person name="Lilburn T.G."/>
            <person name="Beck B.J."/>
            <person name="Whitman W.B."/>
            <person name="Hugenholtz P."/>
            <person name="Klenk H.P."/>
        </authorList>
    </citation>
    <scope>NUCLEOTIDE SEQUENCE [LARGE SCALE GENOMIC DNA]</scope>
    <source>
        <strain evidence="3 4">DSM 13484</strain>
    </source>
</reference>
<organism evidence="3 4">
    <name type="scientific">Chitinophaga japonensis</name>
    <name type="common">Flexibacter japonensis</name>
    <dbReference type="NCBI Taxonomy" id="104662"/>
    <lineage>
        <taxon>Bacteria</taxon>
        <taxon>Pseudomonadati</taxon>
        <taxon>Bacteroidota</taxon>
        <taxon>Chitinophagia</taxon>
        <taxon>Chitinophagales</taxon>
        <taxon>Chitinophagaceae</taxon>
        <taxon>Chitinophaga</taxon>
    </lineage>
</organism>
<evidence type="ECO:0000313" key="4">
    <source>
        <dbReference type="Proteomes" id="UP000316778"/>
    </source>
</evidence>
<dbReference type="RefSeq" id="WP_145718914.1">
    <property type="nucleotide sequence ID" value="NZ_BAAAFY010000006.1"/>
</dbReference>
<proteinExistence type="predicted"/>
<dbReference type="AlphaFoldDB" id="A0A562SP41"/>
<dbReference type="Gene3D" id="1.50.10.160">
    <property type="match status" value="1"/>
</dbReference>
<dbReference type="SUPFAM" id="SSF48576">
    <property type="entry name" value="Terpenoid synthases"/>
    <property type="match status" value="1"/>
</dbReference>
<comment type="caution">
    <text evidence="3">The sequence shown here is derived from an EMBL/GenBank/DDBJ whole genome shotgun (WGS) entry which is preliminary data.</text>
</comment>
<dbReference type="Pfam" id="PF19086">
    <property type="entry name" value="Terpene_syn_C_2"/>
    <property type="match status" value="1"/>
</dbReference>
<evidence type="ECO:0000256" key="1">
    <source>
        <dbReference type="ARBA" id="ARBA00001946"/>
    </source>
</evidence>
<comment type="cofactor">
    <cofactor evidence="1">
        <name>Mg(2+)</name>
        <dbReference type="ChEBI" id="CHEBI:18420"/>
    </cofactor>
</comment>
<evidence type="ECO:0000259" key="2">
    <source>
        <dbReference type="Pfam" id="PF01397"/>
    </source>
</evidence>
<dbReference type="EMBL" id="VLLG01000006">
    <property type="protein sequence ID" value="TWI82654.1"/>
    <property type="molecule type" value="Genomic_DNA"/>
</dbReference>
<sequence>MQNTATLKDRLIGEIKDTLRNLENGAMPPAAYDTAWVARISSDEDPAQPMFPQCLQWLLQHQHNDGSWGNGSDRGFYHDQIISTLAAVVCLQGWQRRGMSLQGSIESGTRYLDSSMQFLDGHPYGTNGFEILFPALLQEALDLGVGLSRHHVIDRVLEAREEKLKKISFDAVFEKPTTLLFSLEGFPLEQIDWDKAFRLQDTCGSFLTSPAATAFAYIHTRNHRCLAYLQQTLERFNYIPTQYPLDIFQTAWSLKAISKLGLEHYFETEYNEQLDRLQNKWNDASGISWSSVIDLPDLDDTAVTYYLLKKAQRPTGAGVFENFYRNGEVFCFPGETQSSPTHLLHLLQVYNGNNTGLVNTARQQLSTTLSGRWTDKWHLSPYYVTSIATDPTLQDGSVNVDAAVNYVLATQHPDGGWGHAGSNAEETGLACMTLLLHLSRSPANRQVIAAQLQKGIDFLLHIKTAGVAMDTRPLWIAKCLYTPYSVVNTLVNAVLLRYLAGQEQQAMNRPLLAALTGWMEQHIALDNARIAPVAAITMDIAGRESSRVQEALFKFIMWAFGIDDLYDAGDYSLEALQDISGYLLENEPSGLPPLPGEKTAVISDLRALTRELFGAPFLDLPAHAPSRRRLADMIAQVIHAMLAEATWKRTGLYPDLLSYLENGRVSVSTPLMFSYIHCFMAGDAAVPEKLLNISGEIIRLVNDMATYKRELEERKLNSVTIIQQTTRCSVDKAIQQVKDMIAERMLQMKALAGDPAYAAFGEFSRFMIHVCEAEQRFYGKGRDFR</sequence>
<protein>
    <submittedName>
        <fullName evidence="3">Prenyltransferase/squalene oxidase-like repeat protein</fullName>
    </submittedName>
</protein>
<dbReference type="Gene3D" id="1.50.10.130">
    <property type="entry name" value="Terpene synthase, N-terminal domain"/>
    <property type="match status" value="1"/>
</dbReference>
<evidence type="ECO:0000313" key="3">
    <source>
        <dbReference type="EMBL" id="TWI82654.1"/>
    </source>
</evidence>
<dbReference type="GO" id="GO:0010333">
    <property type="term" value="F:terpene synthase activity"/>
    <property type="evidence" value="ECO:0007669"/>
    <property type="project" value="InterPro"/>
</dbReference>
<dbReference type="InterPro" id="IPR050148">
    <property type="entry name" value="Terpene_synthase-like"/>
</dbReference>
<dbReference type="Proteomes" id="UP000316778">
    <property type="component" value="Unassembled WGS sequence"/>
</dbReference>
<name>A0A562SP41_CHIJA</name>
<keyword evidence="3" id="KW-0808">Transferase</keyword>
<dbReference type="Gene3D" id="1.10.600.10">
    <property type="entry name" value="Farnesyl Diphosphate Synthase"/>
    <property type="match status" value="1"/>
</dbReference>
<feature type="domain" description="Terpene synthase N-terminal" evidence="2">
    <location>
        <begin position="192"/>
        <end position="348"/>
    </location>
</feature>
<accession>A0A562SP41</accession>
<keyword evidence="4" id="KW-1185">Reference proteome</keyword>
<dbReference type="SFLD" id="SFLDG01014">
    <property type="entry name" value="Terpene_Cyclase_Like_1_N-term"/>
    <property type="match status" value="1"/>
</dbReference>
<dbReference type="GO" id="GO:0000287">
    <property type="term" value="F:magnesium ion binding"/>
    <property type="evidence" value="ECO:0007669"/>
    <property type="project" value="TreeGrafter"/>
</dbReference>
<gene>
    <name evidence="3" type="ORF">LX66_5231</name>
</gene>
<dbReference type="Pfam" id="PF01397">
    <property type="entry name" value="Terpene_synth"/>
    <property type="match status" value="1"/>
</dbReference>
<dbReference type="GO" id="GO:0016740">
    <property type="term" value="F:transferase activity"/>
    <property type="evidence" value="ECO:0007669"/>
    <property type="project" value="UniProtKB-KW"/>
</dbReference>
<dbReference type="InterPro" id="IPR008930">
    <property type="entry name" value="Terpenoid_cyclase/PrenylTrfase"/>
</dbReference>
<dbReference type="PANTHER" id="PTHR31739:SF25">
    <property type="entry name" value="(E,E)-GERANYLLINALOOL SYNTHASE"/>
    <property type="match status" value="1"/>
</dbReference>
<dbReference type="InterPro" id="IPR036965">
    <property type="entry name" value="Terpene_synth_N_sf"/>
</dbReference>
<dbReference type="OrthoDB" id="158231at2"/>